<evidence type="ECO:0000256" key="2">
    <source>
        <dbReference type="ARBA" id="ARBA00022801"/>
    </source>
</evidence>
<keyword evidence="5" id="KW-1185">Reference proteome</keyword>
<organism evidence="4 5">
    <name type="scientific">Protopolystoma xenopodis</name>
    <dbReference type="NCBI Taxonomy" id="117903"/>
    <lineage>
        <taxon>Eukaryota</taxon>
        <taxon>Metazoa</taxon>
        <taxon>Spiralia</taxon>
        <taxon>Lophotrochozoa</taxon>
        <taxon>Platyhelminthes</taxon>
        <taxon>Monogenea</taxon>
        <taxon>Polyopisthocotylea</taxon>
        <taxon>Polystomatidea</taxon>
        <taxon>Polystomatidae</taxon>
        <taxon>Protopolystoma</taxon>
    </lineage>
</organism>
<evidence type="ECO:0000256" key="1">
    <source>
        <dbReference type="ARBA" id="ARBA00022763"/>
    </source>
</evidence>
<evidence type="ECO:0000256" key="3">
    <source>
        <dbReference type="ARBA" id="ARBA00023204"/>
    </source>
</evidence>
<dbReference type="OrthoDB" id="361020at2759"/>
<dbReference type="EMBL" id="CAAALY010001309">
    <property type="protein sequence ID" value="VEL07226.1"/>
    <property type="molecule type" value="Genomic_DNA"/>
</dbReference>
<dbReference type="GO" id="GO:0000110">
    <property type="term" value="C:nucleotide-excision repair factor 1 complex"/>
    <property type="evidence" value="ECO:0007669"/>
    <property type="project" value="TreeGrafter"/>
</dbReference>
<comment type="caution">
    <text evidence="4">The sequence shown here is derived from an EMBL/GenBank/DDBJ whole genome shotgun (WGS) entry which is preliminary data.</text>
</comment>
<reference evidence="4" key="1">
    <citation type="submission" date="2018-11" db="EMBL/GenBank/DDBJ databases">
        <authorList>
            <consortium name="Pathogen Informatics"/>
        </authorList>
    </citation>
    <scope>NUCLEOTIDE SEQUENCE</scope>
</reference>
<keyword evidence="2" id="KW-0378">Hydrolase</keyword>
<dbReference type="GO" id="GO:0003697">
    <property type="term" value="F:single-stranded DNA binding"/>
    <property type="evidence" value="ECO:0007669"/>
    <property type="project" value="TreeGrafter"/>
</dbReference>
<dbReference type="GO" id="GO:0000724">
    <property type="term" value="P:double-strand break repair via homologous recombination"/>
    <property type="evidence" value="ECO:0007669"/>
    <property type="project" value="TreeGrafter"/>
</dbReference>
<protein>
    <recommendedName>
        <fullName evidence="6">DNA repair endonuclease XPF</fullName>
    </recommendedName>
</protein>
<dbReference type="PANTHER" id="PTHR10150">
    <property type="entry name" value="DNA REPAIR ENDONUCLEASE XPF"/>
    <property type="match status" value="1"/>
</dbReference>
<name>A0A3S4ZBC7_9PLAT</name>
<evidence type="ECO:0000313" key="5">
    <source>
        <dbReference type="Proteomes" id="UP000784294"/>
    </source>
</evidence>
<dbReference type="Proteomes" id="UP000784294">
    <property type="component" value="Unassembled WGS sequence"/>
</dbReference>
<dbReference type="AlphaFoldDB" id="A0A3S4ZBC7"/>
<dbReference type="GO" id="GO:0003684">
    <property type="term" value="F:damaged DNA binding"/>
    <property type="evidence" value="ECO:0007669"/>
    <property type="project" value="TreeGrafter"/>
</dbReference>
<evidence type="ECO:0008006" key="6">
    <source>
        <dbReference type="Google" id="ProtNLM"/>
    </source>
</evidence>
<dbReference type="GO" id="GO:1901255">
    <property type="term" value="P:nucleotide-excision repair involved in interstrand cross-link repair"/>
    <property type="evidence" value="ECO:0007669"/>
    <property type="project" value="TreeGrafter"/>
</dbReference>
<accession>A0A3S4ZBC7</accession>
<keyword evidence="1" id="KW-0227">DNA damage</keyword>
<evidence type="ECO:0000313" key="4">
    <source>
        <dbReference type="EMBL" id="VEL07226.1"/>
    </source>
</evidence>
<dbReference type="GO" id="GO:0000014">
    <property type="term" value="F:single-stranded DNA endodeoxyribonuclease activity"/>
    <property type="evidence" value="ECO:0007669"/>
    <property type="project" value="TreeGrafter"/>
</dbReference>
<sequence length="462" mass="52008">MLLDYEKSILLDIHSESVVFVCAEGLDIDFIIYNMIKLHCDPQNLVLVSNYNVNEARHLINMLKQDDTLHIPSVITADTNTRDRETIYKRGGVVFVSSRILVVDLLMERMPSVLVSGAFILRCHQLQESCQEAFALRILRERNPDIFIKAFSDNSIALTSGFNHAEHLMMQLGISRILLWPRFNLHVYMSSQMLTCQSYLLELVKLTLRELVSLNPFLKTDEFTLEAALSNSFGKLVNLYLDPVWHQLSSSSRRLIQDLSGLRRLLRTLINSDAASFLAALEGIRTNQLVPLTGIGRSGFGTLGDANLVKGCSNWLLTDQADRLLIAARKRVFSNYSKRSVAIEMNPKWIALIDVLKDIYDAQLSSRSHSCSMGGHCTHQVLVLLERASTAQLLIRFLILGPGFVARQLTRDHLLGLIPQAPAGSNQENNKRRVLAKARLIEQVQIPTSRAVQFTKKASKVT</sequence>
<gene>
    <name evidence="4" type="ORF">PXEA_LOCUS666</name>
</gene>
<keyword evidence="3" id="KW-0234">DNA repair</keyword>
<dbReference type="PANTHER" id="PTHR10150:SF0">
    <property type="entry name" value="DNA REPAIR ENDONUCLEASE XPF"/>
    <property type="match status" value="1"/>
</dbReference>
<dbReference type="GO" id="GO:0000712">
    <property type="term" value="P:resolution of meiotic recombination intermediates"/>
    <property type="evidence" value="ECO:0007669"/>
    <property type="project" value="TreeGrafter"/>
</dbReference>
<proteinExistence type="predicted"/>